<gene>
    <name evidence="6" type="ORF">AACH06_00915</name>
</gene>
<dbReference type="EMBL" id="JBBUTG010000001">
    <property type="protein sequence ID" value="MEK8029365.1"/>
    <property type="molecule type" value="Genomic_DNA"/>
</dbReference>
<proteinExistence type="inferred from homology"/>
<dbReference type="PANTHER" id="PTHR30258:SF1">
    <property type="entry name" value="PROTEIN TRANSPORT PROTEIN HOFB HOMOLOG"/>
    <property type="match status" value="1"/>
</dbReference>
<name>A0ABU9BHE5_9BURK</name>
<evidence type="ECO:0000256" key="4">
    <source>
        <dbReference type="SAM" id="MobiDB-lite"/>
    </source>
</evidence>
<keyword evidence="2" id="KW-0547">Nucleotide-binding</keyword>
<dbReference type="Gene3D" id="3.30.300.160">
    <property type="entry name" value="Type II secretion system, protein E, N-terminal domain"/>
    <property type="match status" value="1"/>
</dbReference>
<dbReference type="InterPro" id="IPR001482">
    <property type="entry name" value="T2SS/T4SS_dom"/>
</dbReference>
<dbReference type="InterPro" id="IPR037257">
    <property type="entry name" value="T2SS_E_N_sf"/>
</dbReference>
<dbReference type="SUPFAM" id="SSF160246">
    <property type="entry name" value="EspE N-terminal domain-like"/>
    <property type="match status" value="2"/>
</dbReference>
<evidence type="ECO:0000256" key="2">
    <source>
        <dbReference type="ARBA" id="ARBA00022741"/>
    </source>
</evidence>
<feature type="domain" description="Bacterial type II secretion system protein E" evidence="5">
    <location>
        <begin position="642"/>
        <end position="656"/>
    </location>
</feature>
<dbReference type="PROSITE" id="PS00662">
    <property type="entry name" value="T2SP_E"/>
    <property type="match status" value="1"/>
</dbReference>
<comment type="caution">
    <text evidence="6">The sequence shown here is derived from an EMBL/GenBank/DDBJ whole genome shotgun (WGS) entry which is preliminary data.</text>
</comment>
<dbReference type="InterPro" id="IPR007831">
    <property type="entry name" value="T2SS_GspE_N"/>
</dbReference>
<dbReference type="InterPro" id="IPR027417">
    <property type="entry name" value="P-loop_NTPase"/>
</dbReference>
<protein>
    <submittedName>
        <fullName evidence="6">ATPase, T2SS/T4P/T4SS family</fullName>
    </submittedName>
</protein>
<dbReference type="Gene3D" id="3.30.450.90">
    <property type="match status" value="1"/>
</dbReference>
<evidence type="ECO:0000256" key="1">
    <source>
        <dbReference type="ARBA" id="ARBA00006611"/>
    </source>
</evidence>
<accession>A0ABU9BHE5</accession>
<evidence type="ECO:0000256" key="3">
    <source>
        <dbReference type="ARBA" id="ARBA00022840"/>
    </source>
</evidence>
<keyword evidence="3" id="KW-0067">ATP-binding</keyword>
<comment type="similarity">
    <text evidence="1">Belongs to the GSP E family.</text>
</comment>
<dbReference type="Proteomes" id="UP001371218">
    <property type="component" value="Unassembled WGS sequence"/>
</dbReference>
<keyword evidence="7" id="KW-1185">Reference proteome</keyword>
<evidence type="ECO:0000259" key="5">
    <source>
        <dbReference type="PROSITE" id="PS00662"/>
    </source>
</evidence>
<dbReference type="Gene3D" id="3.40.50.300">
    <property type="entry name" value="P-loop containing nucleotide triphosphate hydrolases"/>
    <property type="match status" value="1"/>
</dbReference>
<reference evidence="6 7" key="1">
    <citation type="submission" date="2024-04" db="EMBL/GenBank/DDBJ databases">
        <title>Novel species of the genus Ideonella isolated from streams.</title>
        <authorList>
            <person name="Lu H."/>
        </authorList>
    </citation>
    <scope>NUCLEOTIDE SEQUENCE [LARGE SCALE GENOMIC DNA]</scope>
    <source>
        <strain evidence="6 7">DXS29W</strain>
    </source>
</reference>
<dbReference type="CDD" id="cd01129">
    <property type="entry name" value="PulE-GspE-like"/>
    <property type="match status" value="1"/>
</dbReference>
<organism evidence="6 7">
    <name type="scientific">Ideonella lacteola</name>
    <dbReference type="NCBI Taxonomy" id="2984193"/>
    <lineage>
        <taxon>Bacteria</taxon>
        <taxon>Pseudomonadati</taxon>
        <taxon>Pseudomonadota</taxon>
        <taxon>Betaproteobacteria</taxon>
        <taxon>Burkholderiales</taxon>
        <taxon>Sphaerotilaceae</taxon>
        <taxon>Ideonella</taxon>
    </lineage>
</organism>
<evidence type="ECO:0000313" key="6">
    <source>
        <dbReference type="EMBL" id="MEK8029365.1"/>
    </source>
</evidence>
<sequence length="849" mass="92343">MSDLSSQLSLVPRDADAPAADPEAAAPVAAPGFAWPTPPYAVYPNVADHPAFEPCEVLGLNGKAMAARLVTFDPAEGVAQVQVPPSRTTLTLRSSQFRSLTLTQPLRPGLIAATGAPGALMDFLPATAFTVRLVGGGELTGRSIGHVETSHGLYFFPPVDDKGGVLRMFCPRSAYETFEYGPRLGEQLLADDTATPAQIAAALAEQAKLREQRIGDMLLSNRVVTPEQLMQAIESQSRMPMVRVGEALIALGYISPGQLDDALAQQQSDRSVPLGELLVRSGAVRRHDLRTALSRKMGYPVVDVDAYPIEAEALRQLPAQAAKRLQVLPLQLLPGRLVIAIEDPSRRDVLDEVEFISQNKAVPVLPAGDHLTRSIAQVYQKHGLDEAAATGVAAELSAAFNFDEGGTDQLLAALEQSHDIASPPSEEEKPIEQSDNSLVRLINTMIVEAHGQGVSDIHIETQPGREKVRIRFRRDGALRPYLELPHTYRNALIARLKIMCDLDISERRRPQDGKITFSRFVTSCPIELRVATIPTANGLEDAVLRILASAKPLPLDKLGLSPPNLEALKTAIERPYGMVLCVGPTGSGKTTTLHSALSHINTPERKIWTAEDPVEITQAGLRQVQVNPKIDWTFAKALRAFLRADPDVIMVGEIRDQETAQIAVESSLTGHLVLSTLHTNSAAETITRLLDMGMDPFNFADSLLAVLAQRLVRRVCPHCRQSRPAHADEVDEWVHDHLHSWHGDATSPSVDAVIADWTQRFAGPDGRLQAWRAPGCPQCDHSGLRGRAGIHELLTVSRSVRQMIQTGARAEQIQRQAMAEGMRTLRQDGLEKVLAGITTIEEVRATSNG</sequence>
<dbReference type="PANTHER" id="PTHR30258">
    <property type="entry name" value="TYPE II SECRETION SYSTEM PROTEIN GSPE-RELATED"/>
    <property type="match status" value="1"/>
</dbReference>
<evidence type="ECO:0000313" key="7">
    <source>
        <dbReference type="Proteomes" id="UP001371218"/>
    </source>
</evidence>
<dbReference type="Pfam" id="PF00437">
    <property type="entry name" value="T2SSE"/>
    <property type="match status" value="1"/>
</dbReference>
<dbReference type="Pfam" id="PF05157">
    <property type="entry name" value="MshEN"/>
    <property type="match status" value="1"/>
</dbReference>
<feature type="region of interest" description="Disordered" evidence="4">
    <location>
        <begin position="1"/>
        <end position="23"/>
    </location>
</feature>
<dbReference type="SUPFAM" id="SSF52540">
    <property type="entry name" value="P-loop containing nucleoside triphosphate hydrolases"/>
    <property type="match status" value="1"/>
</dbReference>
<dbReference type="RefSeq" id="WP_341423704.1">
    <property type="nucleotide sequence ID" value="NZ_JBBUTG010000001.1"/>
</dbReference>